<evidence type="ECO:0000259" key="9">
    <source>
        <dbReference type="Pfam" id="PF02878"/>
    </source>
</evidence>
<dbReference type="InterPro" id="IPR005844">
    <property type="entry name" value="A-D-PHexomutase_a/b/a-I"/>
</dbReference>
<dbReference type="Proteomes" id="UP000035036">
    <property type="component" value="Chromosome"/>
</dbReference>
<feature type="domain" description="Alpha-D-phosphohexomutase alpha/beta/alpha" evidence="9">
    <location>
        <begin position="5"/>
        <end position="136"/>
    </location>
</feature>
<evidence type="ECO:0000256" key="4">
    <source>
        <dbReference type="ARBA" id="ARBA00022723"/>
    </source>
</evidence>
<keyword evidence="13" id="KW-1185">Reference proteome</keyword>
<evidence type="ECO:0000256" key="6">
    <source>
        <dbReference type="ARBA" id="ARBA00023235"/>
    </source>
</evidence>
<dbReference type="SUPFAM" id="SSF53738">
    <property type="entry name" value="Phosphoglucomutase, first 3 domains"/>
    <property type="match status" value="3"/>
</dbReference>
<sequence length="471" mass="50974">MSETTFGTDGWRGIIARDFTVARLVQVTSAIIRHLQDDNLARRGLVVGYDRRFQSHAFAAEVADTAAACGLNVWLMQDFAPSPAVSWMVRHKNAGAGIVITASHNPPQYSGLKLKEYFGGSSRPATTEKIEHLLRQAALPHRGTAPGRIETIDGRSAYQAALRAFVNEGHLRAAACPIGLDVMHGATGDLLAALLAEFGFEIRLLHGEDNPGFEGINPNPIAGHLGELTQLVRSGAASLGLATDGDGDRLAAIDENGEFLGPQELFPLLLHHLLAQRGEQGRIIKSTSTTRMIDRICAHYNLPLTEVAVGFKHACQAILDDQVLMAGEESGAPGIPRHLPDRDGQLAALLLLESLGCTKRPLHELKHELQRQFGPLYYRQRNLPLPTVSPQALPRHLASLQPSSVAGLKVQGTTRIDGVKWHLENEAWLLLRPSGTEPLVRLYAEAPAGDTADALLDHGQQMLEGSGLRPT</sequence>
<evidence type="ECO:0000259" key="11">
    <source>
        <dbReference type="Pfam" id="PF02880"/>
    </source>
</evidence>
<dbReference type="InterPro" id="IPR016066">
    <property type="entry name" value="A-D-PHexomutase_CS"/>
</dbReference>
<proteinExistence type="inferred from homology"/>
<name>A0A0B5FVU1_9BACT</name>
<dbReference type="InterPro" id="IPR005845">
    <property type="entry name" value="A-D-PHexomutase_a/b/a-II"/>
</dbReference>
<evidence type="ECO:0000256" key="3">
    <source>
        <dbReference type="ARBA" id="ARBA00022553"/>
    </source>
</evidence>
<evidence type="ECO:0000256" key="2">
    <source>
        <dbReference type="ARBA" id="ARBA00010231"/>
    </source>
</evidence>
<comment type="cofactor">
    <cofactor evidence="1">
        <name>Mg(2+)</name>
        <dbReference type="ChEBI" id="CHEBI:18420"/>
    </cofactor>
</comment>
<evidence type="ECO:0000259" key="10">
    <source>
        <dbReference type="Pfam" id="PF02879"/>
    </source>
</evidence>
<evidence type="ECO:0008006" key="14">
    <source>
        <dbReference type="Google" id="ProtNLM"/>
    </source>
</evidence>
<comment type="similarity">
    <text evidence="2 7">Belongs to the phosphohexose mutase family.</text>
</comment>
<gene>
    <name evidence="12" type="ORF">GSUB_15670</name>
</gene>
<dbReference type="GO" id="GO:0000287">
    <property type="term" value="F:magnesium ion binding"/>
    <property type="evidence" value="ECO:0007669"/>
    <property type="project" value="InterPro"/>
</dbReference>
<dbReference type="GO" id="GO:0005975">
    <property type="term" value="P:carbohydrate metabolic process"/>
    <property type="evidence" value="ECO:0007669"/>
    <property type="project" value="InterPro"/>
</dbReference>
<dbReference type="InterPro" id="IPR005841">
    <property type="entry name" value="Alpha-D-phosphohexomutase_SF"/>
</dbReference>
<evidence type="ECO:0000259" key="8">
    <source>
        <dbReference type="Pfam" id="PF00408"/>
    </source>
</evidence>
<dbReference type="KEGG" id="gsb:GSUB_15670"/>
<dbReference type="EMBL" id="CP010311">
    <property type="protein sequence ID" value="AJF07701.1"/>
    <property type="molecule type" value="Genomic_DNA"/>
</dbReference>
<reference evidence="12 13" key="1">
    <citation type="journal article" date="2015" name="Genome Announc.">
        <title>Genomes of Geoalkalibacter ferrihydriticus Z-0531T and Geoalkalibacter subterraneus Red1T, Two Haloalkaliphilic Metal-Reducing Deltaproteobacteria.</title>
        <authorList>
            <person name="Badalamenti J.P."/>
            <person name="Krajmalnik-Brown R."/>
            <person name="Torres C.I."/>
            <person name="Bond D.R."/>
        </authorList>
    </citation>
    <scope>NUCLEOTIDE SEQUENCE [LARGE SCALE GENOMIC DNA]</scope>
    <source>
        <strain evidence="12 13">Red1</strain>
    </source>
</reference>
<dbReference type="InterPro" id="IPR005846">
    <property type="entry name" value="A-D-PHexomutase_a/b/a-III"/>
</dbReference>
<keyword evidence="3" id="KW-0597">Phosphoprotein</keyword>
<dbReference type="Pfam" id="PF02878">
    <property type="entry name" value="PGM_PMM_I"/>
    <property type="match status" value="1"/>
</dbReference>
<dbReference type="Gene3D" id="3.40.120.10">
    <property type="entry name" value="Alpha-D-Glucose-1,6-Bisphosphate, subunit A, domain 3"/>
    <property type="match status" value="3"/>
</dbReference>
<dbReference type="Pfam" id="PF00408">
    <property type="entry name" value="PGM_PMM_IV"/>
    <property type="match status" value="1"/>
</dbReference>
<evidence type="ECO:0000313" key="13">
    <source>
        <dbReference type="Proteomes" id="UP000035036"/>
    </source>
</evidence>
<keyword evidence="5 7" id="KW-0460">Magnesium</keyword>
<evidence type="ECO:0000256" key="7">
    <source>
        <dbReference type="RuleBase" id="RU004326"/>
    </source>
</evidence>
<evidence type="ECO:0000256" key="5">
    <source>
        <dbReference type="ARBA" id="ARBA00022842"/>
    </source>
</evidence>
<evidence type="ECO:0000256" key="1">
    <source>
        <dbReference type="ARBA" id="ARBA00001946"/>
    </source>
</evidence>
<feature type="domain" description="Alpha-D-phosphohexomutase alpha/beta/alpha" evidence="11">
    <location>
        <begin position="264"/>
        <end position="371"/>
    </location>
</feature>
<feature type="domain" description="Alpha-D-phosphohexomutase C-terminal" evidence="8">
    <location>
        <begin position="411"/>
        <end position="455"/>
    </location>
</feature>
<dbReference type="STRING" id="483547.GSUB_15670"/>
<dbReference type="InterPro" id="IPR036900">
    <property type="entry name" value="A-D-PHexomutase_C_sf"/>
</dbReference>
<dbReference type="Gene3D" id="3.30.310.50">
    <property type="entry name" value="Alpha-D-phosphohexomutase, C-terminal domain"/>
    <property type="match status" value="1"/>
</dbReference>
<keyword evidence="4 7" id="KW-0479">Metal-binding</keyword>
<dbReference type="GO" id="GO:0008973">
    <property type="term" value="F:phosphopentomutase activity"/>
    <property type="evidence" value="ECO:0007669"/>
    <property type="project" value="TreeGrafter"/>
</dbReference>
<feature type="domain" description="Alpha-D-phosphohexomutase alpha/beta/alpha" evidence="10">
    <location>
        <begin position="157"/>
        <end position="257"/>
    </location>
</feature>
<dbReference type="Pfam" id="PF02880">
    <property type="entry name" value="PGM_PMM_III"/>
    <property type="match status" value="1"/>
</dbReference>
<dbReference type="PRINTS" id="PR00509">
    <property type="entry name" value="PGMPMM"/>
</dbReference>
<dbReference type="HOGENOM" id="CLU_016950_7_1_7"/>
<dbReference type="PANTHER" id="PTHR45745">
    <property type="entry name" value="PHOSPHOMANNOMUTASE 45A"/>
    <property type="match status" value="1"/>
</dbReference>
<evidence type="ECO:0000313" key="12">
    <source>
        <dbReference type="EMBL" id="AJF07701.1"/>
    </source>
</evidence>
<accession>A0A0B5FVU1</accession>
<protein>
    <recommendedName>
        <fullName evidence="14">Phosphoglucomutase</fullName>
    </recommendedName>
</protein>
<dbReference type="InterPro" id="IPR016055">
    <property type="entry name" value="A-D-PHexomutase_a/b/a-I/II/III"/>
</dbReference>
<dbReference type="InterPro" id="IPR005843">
    <property type="entry name" value="A-D-PHexomutase_C"/>
</dbReference>
<dbReference type="Pfam" id="PF02879">
    <property type="entry name" value="PGM_PMM_II"/>
    <property type="match status" value="1"/>
</dbReference>
<dbReference type="OrthoDB" id="9806956at2"/>
<organism evidence="12 13">
    <name type="scientific">Geoalkalibacter subterraneus</name>
    <dbReference type="NCBI Taxonomy" id="483547"/>
    <lineage>
        <taxon>Bacteria</taxon>
        <taxon>Pseudomonadati</taxon>
        <taxon>Thermodesulfobacteriota</taxon>
        <taxon>Desulfuromonadia</taxon>
        <taxon>Desulfuromonadales</taxon>
        <taxon>Geoalkalibacteraceae</taxon>
        <taxon>Geoalkalibacter</taxon>
    </lineage>
</organism>
<dbReference type="AlphaFoldDB" id="A0A0B5FVU1"/>
<dbReference type="PANTHER" id="PTHR45745:SF1">
    <property type="entry name" value="PHOSPHOGLUCOMUTASE 2B-RELATED"/>
    <property type="match status" value="1"/>
</dbReference>
<dbReference type="GO" id="GO:0006166">
    <property type="term" value="P:purine ribonucleoside salvage"/>
    <property type="evidence" value="ECO:0007669"/>
    <property type="project" value="TreeGrafter"/>
</dbReference>
<dbReference type="PROSITE" id="PS00710">
    <property type="entry name" value="PGM_PMM"/>
    <property type="match status" value="1"/>
</dbReference>
<keyword evidence="6" id="KW-0413">Isomerase</keyword>
<dbReference type="RefSeq" id="WP_040201668.1">
    <property type="nucleotide sequence ID" value="NZ_CP010311.1"/>
</dbReference>
<dbReference type="SUPFAM" id="SSF55957">
    <property type="entry name" value="Phosphoglucomutase, C-terminal domain"/>
    <property type="match status" value="1"/>
</dbReference>